<evidence type="ECO:0000256" key="6">
    <source>
        <dbReference type="SAM" id="Phobius"/>
    </source>
</evidence>
<dbReference type="Pfam" id="PF01594">
    <property type="entry name" value="AI-2E_transport"/>
    <property type="match status" value="1"/>
</dbReference>
<dbReference type="EMBL" id="BARS01036819">
    <property type="protein sequence ID" value="GAG19280.1"/>
    <property type="molecule type" value="Genomic_DNA"/>
</dbReference>
<keyword evidence="5 6" id="KW-0472">Membrane</keyword>
<evidence type="ECO:0000256" key="3">
    <source>
        <dbReference type="ARBA" id="ARBA00022692"/>
    </source>
</evidence>
<dbReference type="PANTHER" id="PTHR21716">
    <property type="entry name" value="TRANSMEMBRANE PROTEIN"/>
    <property type="match status" value="1"/>
</dbReference>
<reference evidence="7" key="1">
    <citation type="journal article" date="2014" name="Front. Microbiol.">
        <title>High frequency of phylogenetically diverse reductive dehalogenase-homologous genes in deep subseafloor sedimentary metagenomes.</title>
        <authorList>
            <person name="Kawai M."/>
            <person name="Futagami T."/>
            <person name="Toyoda A."/>
            <person name="Takaki Y."/>
            <person name="Nishi S."/>
            <person name="Hori S."/>
            <person name="Arai W."/>
            <person name="Tsubouchi T."/>
            <person name="Morono Y."/>
            <person name="Uchiyama I."/>
            <person name="Ito T."/>
            <person name="Fujiyama A."/>
            <person name="Inagaki F."/>
            <person name="Takami H."/>
        </authorList>
    </citation>
    <scope>NUCLEOTIDE SEQUENCE</scope>
    <source>
        <strain evidence="7">Expedition CK06-06</strain>
    </source>
</reference>
<feature type="transmembrane region" description="Helical" evidence="6">
    <location>
        <begin position="90"/>
        <end position="120"/>
    </location>
</feature>
<sequence>IQGIIAGIGYFIFGVPNALLLTILTIFVGIIPLIGPWLVWVPIDIYLFASGHSGAGFGLLIYGLVVISWLDTIIRPLIVSRKSQINPAIVIIGMIGGLFVFGILGLLAGPLILAYVLLVIELYRKKTFNKNIIFKEIK</sequence>
<proteinExistence type="inferred from homology"/>
<dbReference type="InterPro" id="IPR002549">
    <property type="entry name" value="AI-2E-like"/>
</dbReference>
<comment type="similarity">
    <text evidence="2">Belongs to the autoinducer-2 exporter (AI-2E) (TC 2.A.86) family.</text>
</comment>
<comment type="subcellular location">
    <subcellularLocation>
        <location evidence="1">Membrane</location>
        <topology evidence="1">Multi-pass membrane protein</topology>
    </subcellularLocation>
</comment>
<dbReference type="AlphaFoldDB" id="X0VM03"/>
<evidence type="ECO:0008006" key="8">
    <source>
        <dbReference type="Google" id="ProtNLM"/>
    </source>
</evidence>
<evidence type="ECO:0000256" key="1">
    <source>
        <dbReference type="ARBA" id="ARBA00004141"/>
    </source>
</evidence>
<comment type="caution">
    <text evidence="7">The sequence shown here is derived from an EMBL/GenBank/DDBJ whole genome shotgun (WGS) entry which is preliminary data.</text>
</comment>
<name>X0VM03_9ZZZZ</name>
<feature type="transmembrane region" description="Helical" evidence="6">
    <location>
        <begin position="18"/>
        <end position="39"/>
    </location>
</feature>
<feature type="non-terminal residue" evidence="7">
    <location>
        <position position="1"/>
    </location>
</feature>
<dbReference type="GO" id="GO:0016020">
    <property type="term" value="C:membrane"/>
    <property type="evidence" value="ECO:0007669"/>
    <property type="project" value="UniProtKB-SubCell"/>
</dbReference>
<evidence type="ECO:0000256" key="2">
    <source>
        <dbReference type="ARBA" id="ARBA00009773"/>
    </source>
</evidence>
<evidence type="ECO:0000256" key="4">
    <source>
        <dbReference type="ARBA" id="ARBA00022989"/>
    </source>
</evidence>
<gene>
    <name evidence="7" type="ORF">S01H1_56538</name>
</gene>
<keyword evidence="3 6" id="KW-0812">Transmembrane</keyword>
<protein>
    <recommendedName>
        <fullName evidence="8">AI-2E family transporter</fullName>
    </recommendedName>
</protein>
<organism evidence="7">
    <name type="scientific">marine sediment metagenome</name>
    <dbReference type="NCBI Taxonomy" id="412755"/>
    <lineage>
        <taxon>unclassified sequences</taxon>
        <taxon>metagenomes</taxon>
        <taxon>ecological metagenomes</taxon>
    </lineage>
</organism>
<accession>X0VM03</accession>
<feature type="transmembrane region" description="Helical" evidence="6">
    <location>
        <begin position="46"/>
        <end position="70"/>
    </location>
</feature>
<keyword evidence="4 6" id="KW-1133">Transmembrane helix</keyword>
<dbReference type="PANTHER" id="PTHR21716:SF4">
    <property type="entry name" value="TRANSMEMBRANE PROTEIN 245"/>
    <property type="match status" value="1"/>
</dbReference>
<evidence type="ECO:0000256" key="5">
    <source>
        <dbReference type="ARBA" id="ARBA00023136"/>
    </source>
</evidence>
<evidence type="ECO:0000313" key="7">
    <source>
        <dbReference type="EMBL" id="GAG19280.1"/>
    </source>
</evidence>